<sequence length="86" mass="10101">MPYMNKAEIIKRGSAEHILSEQRLLKEAQHPFIINLRYAFQDDEHLSMILDLKLGGDLRFHLTYKGPFAEPCARLYYMEVAFLLDD</sequence>
<proteinExistence type="predicted"/>
<dbReference type="PANTHER" id="PTHR24355">
    <property type="entry name" value="G PROTEIN-COUPLED RECEPTOR KINASE/RIBOSOMAL PROTEIN S6 KINASE"/>
    <property type="match status" value="1"/>
</dbReference>
<comment type="caution">
    <text evidence="7">The sequence shown here is derived from an EMBL/GenBank/DDBJ whole genome shotgun (WGS) entry which is preliminary data.</text>
</comment>
<dbReference type="Pfam" id="PF00069">
    <property type="entry name" value="Pkinase"/>
    <property type="match status" value="1"/>
</dbReference>
<evidence type="ECO:0000256" key="4">
    <source>
        <dbReference type="ARBA" id="ARBA00022777"/>
    </source>
</evidence>
<evidence type="ECO:0000256" key="5">
    <source>
        <dbReference type="ARBA" id="ARBA00022840"/>
    </source>
</evidence>
<feature type="domain" description="Protein kinase" evidence="6">
    <location>
        <begin position="1"/>
        <end position="86"/>
    </location>
</feature>
<keyword evidence="2" id="KW-0808">Transferase</keyword>
<keyword evidence="8" id="KW-1185">Reference proteome</keyword>
<dbReference type="PROSITE" id="PS50011">
    <property type="entry name" value="PROTEIN_KINASE_DOM"/>
    <property type="match status" value="1"/>
</dbReference>
<dbReference type="Gene3D" id="3.30.200.20">
    <property type="entry name" value="Phosphorylase Kinase, domain 1"/>
    <property type="match status" value="1"/>
</dbReference>
<dbReference type="InterPro" id="IPR011009">
    <property type="entry name" value="Kinase-like_dom_sf"/>
</dbReference>
<name>A0AAD5XKC0_9FUNG</name>
<evidence type="ECO:0000259" key="6">
    <source>
        <dbReference type="PROSITE" id="PS50011"/>
    </source>
</evidence>
<reference evidence="7" key="1">
    <citation type="submission" date="2020-05" db="EMBL/GenBank/DDBJ databases">
        <title>Phylogenomic resolution of chytrid fungi.</title>
        <authorList>
            <person name="Stajich J.E."/>
            <person name="Amses K."/>
            <person name="Simmons R."/>
            <person name="Seto K."/>
            <person name="Myers J."/>
            <person name="Bonds A."/>
            <person name="Quandt C.A."/>
            <person name="Barry K."/>
            <person name="Liu P."/>
            <person name="Grigoriev I."/>
            <person name="Longcore J.E."/>
            <person name="James T.Y."/>
        </authorList>
    </citation>
    <scope>NUCLEOTIDE SEQUENCE</scope>
    <source>
        <strain evidence="7">JEL0513</strain>
    </source>
</reference>
<dbReference type="InterPro" id="IPR000719">
    <property type="entry name" value="Prot_kinase_dom"/>
</dbReference>
<dbReference type="EMBL" id="JADGJH010000302">
    <property type="protein sequence ID" value="KAJ3131308.1"/>
    <property type="molecule type" value="Genomic_DNA"/>
</dbReference>
<evidence type="ECO:0000313" key="8">
    <source>
        <dbReference type="Proteomes" id="UP001211907"/>
    </source>
</evidence>
<dbReference type="AlphaFoldDB" id="A0AAD5XKC0"/>
<dbReference type="Proteomes" id="UP001211907">
    <property type="component" value="Unassembled WGS sequence"/>
</dbReference>
<evidence type="ECO:0000256" key="3">
    <source>
        <dbReference type="ARBA" id="ARBA00022741"/>
    </source>
</evidence>
<keyword evidence="1" id="KW-0723">Serine/threonine-protein kinase</keyword>
<evidence type="ECO:0000256" key="2">
    <source>
        <dbReference type="ARBA" id="ARBA00022679"/>
    </source>
</evidence>
<evidence type="ECO:0000313" key="7">
    <source>
        <dbReference type="EMBL" id="KAJ3131308.1"/>
    </source>
</evidence>
<dbReference type="PANTHER" id="PTHR24355:SF30">
    <property type="entry name" value="SERINE_THREONINE-PROTEIN KINASE 32B ISOFORM X1"/>
    <property type="match status" value="1"/>
</dbReference>
<accession>A0AAD5XKC0</accession>
<dbReference type="SUPFAM" id="SSF56112">
    <property type="entry name" value="Protein kinase-like (PK-like)"/>
    <property type="match status" value="1"/>
</dbReference>
<protein>
    <recommendedName>
        <fullName evidence="6">Protein kinase domain-containing protein</fullName>
    </recommendedName>
</protein>
<dbReference type="GO" id="GO:0001664">
    <property type="term" value="F:G protein-coupled receptor binding"/>
    <property type="evidence" value="ECO:0007669"/>
    <property type="project" value="TreeGrafter"/>
</dbReference>
<organism evidence="7 8">
    <name type="scientific">Physocladia obscura</name>
    <dbReference type="NCBI Taxonomy" id="109957"/>
    <lineage>
        <taxon>Eukaryota</taxon>
        <taxon>Fungi</taxon>
        <taxon>Fungi incertae sedis</taxon>
        <taxon>Chytridiomycota</taxon>
        <taxon>Chytridiomycota incertae sedis</taxon>
        <taxon>Chytridiomycetes</taxon>
        <taxon>Chytridiales</taxon>
        <taxon>Chytriomycetaceae</taxon>
        <taxon>Physocladia</taxon>
    </lineage>
</organism>
<dbReference type="GO" id="GO:0007186">
    <property type="term" value="P:G protein-coupled receptor signaling pathway"/>
    <property type="evidence" value="ECO:0007669"/>
    <property type="project" value="TreeGrafter"/>
</dbReference>
<keyword evidence="4" id="KW-0418">Kinase</keyword>
<dbReference type="GO" id="GO:0009966">
    <property type="term" value="P:regulation of signal transduction"/>
    <property type="evidence" value="ECO:0007669"/>
    <property type="project" value="TreeGrafter"/>
</dbReference>
<dbReference type="GO" id="GO:0004703">
    <property type="term" value="F:G protein-coupled receptor kinase activity"/>
    <property type="evidence" value="ECO:0007669"/>
    <property type="project" value="TreeGrafter"/>
</dbReference>
<keyword evidence="3" id="KW-0547">Nucleotide-binding</keyword>
<dbReference type="Gene3D" id="1.10.510.10">
    <property type="entry name" value="Transferase(Phosphotransferase) domain 1"/>
    <property type="match status" value="1"/>
</dbReference>
<dbReference type="GO" id="GO:0005524">
    <property type="term" value="F:ATP binding"/>
    <property type="evidence" value="ECO:0007669"/>
    <property type="project" value="UniProtKB-KW"/>
</dbReference>
<gene>
    <name evidence="7" type="ORF">HK100_006520</name>
</gene>
<evidence type="ECO:0000256" key="1">
    <source>
        <dbReference type="ARBA" id="ARBA00022527"/>
    </source>
</evidence>
<keyword evidence="5" id="KW-0067">ATP-binding</keyword>